<feature type="domain" description="Response regulatory" evidence="10">
    <location>
        <begin position="595"/>
        <end position="711"/>
    </location>
</feature>
<dbReference type="Gene3D" id="3.30.565.10">
    <property type="entry name" value="Histidine kinase-like ATPase, C-terminal domain"/>
    <property type="match status" value="1"/>
</dbReference>
<evidence type="ECO:0000256" key="8">
    <source>
        <dbReference type="SAM" id="Phobius"/>
    </source>
</evidence>
<dbReference type="PROSITE" id="PS50110">
    <property type="entry name" value="RESPONSE_REGULATORY"/>
    <property type="match status" value="1"/>
</dbReference>
<gene>
    <name evidence="11" type="ordered locus">Echvi_4657</name>
</gene>
<keyword evidence="12" id="KW-1185">Reference proteome</keyword>
<reference evidence="12" key="1">
    <citation type="submission" date="2012-02" db="EMBL/GenBank/DDBJ databases">
        <title>The complete genome of Echinicola vietnamensis DSM 17526.</title>
        <authorList>
            <person name="Lucas S."/>
            <person name="Copeland A."/>
            <person name="Lapidus A."/>
            <person name="Glavina del Rio T."/>
            <person name="Dalin E."/>
            <person name="Tice H."/>
            <person name="Bruce D."/>
            <person name="Goodwin L."/>
            <person name="Pitluck S."/>
            <person name="Peters L."/>
            <person name="Ovchinnikova G."/>
            <person name="Teshima H."/>
            <person name="Kyrpides N."/>
            <person name="Mavromatis K."/>
            <person name="Ivanova N."/>
            <person name="Brettin T."/>
            <person name="Detter J.C."/>
            <person name="Han C."/>
            <person name="Larimer F."/>
            <person name="Land M."/>
            <person name="Hauser L."/>
            <person name="Markowitz V."/>
            <person name="Cheng J.-F."/>
            <person name="Hugenholtz P."/>
            <person name="Woyke T."/>
            <person name="Wu D."/>
            <person name="Brambilla E."/>
            <person name="Klenk H.-P."/>
            <person name="Eisen J.A."/>
        </authorList>
    </citation>
    <scope>NUCLEOTIDE SEQUENCE [LARGE SCALE GENOMIC DNA]</scope>
    <source>
        <strain evidence="12">DSM 17526 / LMG 23754 / KMM 6221</strain>
    </source>
</reference>
<dbReference type="FunFam" id="3.30.565.10:FF:000010">
    <property type="entry name" value="Sensor histidine kinase RcsC"/>
    <property type="match status" value="1"/>
</dbReference>
<dbReference type="SUPFAM" id="SSF55874">
    <property type="entry name" value="ATPase domain of HSP90 chaperone/DNA topoisomerase II/histidine kinase"/>
    <property type="match status" value="1"/>
</dbReference>
<evidence type="ECO:0000256" key="7">
    <source>
        <dbReference type="SAM" id="Coils"/>
    </source>
</evidence>
<dbReference type="InterPro" id="IPR003661">
    <property type="entry name" value="HisK_dim/P_dom"/>
</dbReference>
<dbReference type="eggNOG" id="COG0642">
    <property type="taxonomic scope" value="Bacteria"/>
</dbReference>
<dbReference type="CDD" id="cd00082">
    <property type="entry name" value="HisKA"/>
    <property type="match status" value="1"/>
</dbReference>
<dbReference type="SMART" id="SM00388">
    <property type="entry name" value="HisKA"/>
    <property type="match status" value="1"/>
</dbReference>
<dbReference type="eggNOG" id="COG0745">
    <property type="taxonomic scope" value="Bacteria"/>
</dbReference>
<dbReference type="Proteomes" id="UP000010796">
    <property type="component" value="Chromosome"/>
</dbReference>
<sequence length="849" mass="96251">MKSTETTHKARKKVIIGFMLAIMLVLSVGAVTYFSLNRLLGTVETLSEPSDRMQELNALLADVYQLDKVKGNFEPENDTSVAVNYLDKIEKKLNYLEQFANDTVELNHLKQINYNINELVVVYNGLREVKHNLINRNFSREALKNLETKIKRQEEINRLQNLGKIRFDHKIRRAKGRLDSPAQKKVSAEEKFKDGNLMTEAEVENLRDMFQQFRPKVDEQDTINDASTSYSDSVLYAVKQFLVNINYEEQHLRSNLAQLEKELNEKNRALIEDTQTVISNLQYDALAEVEQKNASLYDLAFDVAILLGVIIFVGIVGSSAFIYSILTEINKDESKRFELERAKVRSDKLAKAKQNFLANMSHEIRNPLHAIQGYNDAIRKTPMTKDQEDYVNMVGFAADTLSGIVNDILDLSKLEAGKITIENEPFNPQKLFRAIQSSFELKAKEKQIDFVWTIDIPEEKWFSGDELRIRQILNNLISNALKFTEEGMVAVKVAYEKNFLWVNVKDTGIGMSEEFKENVFKEFNQGDGSINRKYGGTGLGLAIVKRMLDLLKGKIELESSVGEGTEFKVKIPVKPTEAAVKVEEISSWYDLRGVNILLVDDDSVGLKFAKLLLESNGAKVYDYLGGVKVRDEFEQVPLDLALLDVQMPEVTGYDTLRLMRGKYGYTDLPAIAITANVFAKEKDQLSDAGFDAIVLKPFKEGDLVKRIGKVLELETISHEVNGYSHAELLAQESQSYSIADISKFCMNDEEMVKEVLIDFCSSTSADLVELDQACVRGDWEELMEIAHKLGSRLGQLKIKASTLARGLEYDLKENNFNNAATMVEKIKKETLVVLDQIVVDFQLFSRVPD</sequence>
<keyword evidence="3 6" id="KW-0597">Phosphoprotein</keyword>
<comment type="catalytic activity">
    <reaction evidence="1">
        <text>ATP + protein L-histidine = ADP + protein N-phospho-L-histidine.</text>
        <dbReference type="EC" id="2.7.13.3"/>
    </reaction>
</comment>
<dbReference type="InterPro" id="IPR003594">
    <property type="entry name" value="HATPase_dom"/>
</dbReference>
<feature type="transmembrane region" description="Helical" evidence="8">
    <location>
        <begin position="303"/>
        <end position="326"/>
    </location>
</feature>
<dbReference type="OrthoDB" id="9797097at2"/>
<keyword evidence="5 11" id="KW-0418">Kinase</keyword>
<dbReference type="Gene3D" id="1.10.287.130">
    <property type="match status" value="1"/>
</dbReference>
<dbReference type="InterPro" id="IPR005467">
    <property type="entry name" value="His_kinase_dom"/>
</dbReference>
<evidence type="ECO:0000259" key="9">
    <source>
        <dbReference type="PROSITE" id="PS50109"/>
    </source>
</evidence>
<dbReference type="Gene3D" id="3.40.50.2300">
    <property type="match status" value="1"/>
</dbReference>
<dbReference type="EC" id="2.7.13.3" evidence="2"/>
<dbReference type="KEGG" id="evi:Echvi_4657"/>
<name>L0G3K6_ECHVK</name>
<dbReference type="Pfam" id="PF00512">
    <property type="entry name" value="HisKA"/>
    <property type="match status" value="1"/>
</dbReference>
<evidence type="ECO:0000256" key="5">
    <source>
        <dbReference type="ARBA" id="ARBA00022777"/>
    </source>
</evidence>
<dbReference type="eggNOG" id="COG2198">
    <property type="taxonomic scope" value="Bacteria"/>
</dbReference>
<dbReference type="CDD" id="cd17546">
    <property type="entry name" value="REC_hyHK_CKI1_RcsC-like"/>
    <property type="match status" value="1"/>
</dbReference>
<feature type="modified residue" description="4-aspartylphosphate" evidence="6">
    <location>
        <position position="644"/>
    </location>
</feature>
<evidence type="ECO:0000259" key="10">
    <source>
        <dbReference type="PROSITE" id="PS50110"/>
    </source>
</evidence>
<dbReference type="PRINTS" id="PR00344">
    <property type="entry name" value="BCTRLSENSOR"/>
</dbReference>
<proteinExistence type="predicted"/>
<evidence type="ECO:0000256" key="4">
    <source>
        <dbReference type="ARBA" id="ARBA00022679"/>
    </source>
</evidence>
<evidence type="ECO:0000313" key="12">
    <source>
        <dbReference type="Proteomes" id="UP000010796"/>
    </source>
</evidence>
<dbReference type="InterPro" id="IPR004358">
    <property type="entry name" value="Sig_transdc_His_kin-like_C"/>
</dbReference>
<dbReference type="HOGENOM" id="CLU_000445_114_50_10"/>
<dbReference type="InterPro" id="IPR011006">
    <property type="entry name" value="CheY-like_superfamily"/>
</dbReference>
<dbReference type="InterPro" id="IPR001789">
    <property type="entry name" value="Sig_transdc_resp-reg_receiver"/>
</dbReference>
<keyword evidence="8" id="KW-1133">Transmembrane helix</keyword>
<keyword evidence="8" id="KW-0812">Transmembrane</keyword>
<evidence type="ECO:0000256" key="3">
    <source>
        <dbReference type="ARBA" id="ARBA00022553"/>
    </source>
</evidence>
<accession>L0G3K6</accession>
<dbReference type="SUPFAM" id="SSF47384">
    <property type="entry name" value="Homodimeric domain of signal transducing histidine kinase"/>
    <property type="match status" value="1"/>
</dbReference>
<dbReference type="SUPFAM" id="SSF52172">
    <property type="entry name" value="CheY-like"/>
    <property type="match status" value="1"/>
</dbReference>
<dbReference type="InterPro" id="IPR036890">
    <property type="entry name" value="HATPase_C_sf"/>
</dbReference>
<feature type="coiled-coil region" evidence="7">
    <location>
        <begin position="242"/>
        <end position="276"/>
    </location>
</feature>
<dbReference type="SMART" id="SM00448">
    <property type="entry name" value="REC"/>
    <property type="match status" value="1"/>
</dbReference>
<dbReference type="SMART" id="SM00387">
    <property type="entry name" value="HATPase_c"/>
    <property type="match status" value="1"/>
</dbReference>
<dbReference type="PATRIC" id="fig|926556.3.peg.4924"/>
<dbReference type="GO" id="GO:0000155">
    <property type="term" value="F:phosphorelay sensor kinase activity"/>
    <property type="evidence" value="ECO:0007669"/>
    <property type="project" value="InterPro"/>
</dbReference>
<dbReference type="InterPro" id="IPR036641">
    <property type="entry name" value="HPT_dom_sf"/>
</dbReference>
<keyword evidence="4" id="KW-0808">Transferase</keyword>
<dbReference type="Pfam" id="PF00072">
    <property type="entry name" value="Response_reg"/>
    <property type="match status" value="1"/>
</dbReference>
<evidence type="ECO:0000256" key="6">
    <source>
        <dbReference type="PROSITE-ProRule" id="PRU00169"/>
    </source>
</evidence>
<feature type="transmembrane region" description="Helical" evidence="8">
    <location>
        <begin position="14"/>
        <end position="36"/>
    </location>
</feature>
<keyword evidence="7" id="KW-0175">Coiled coil</keyword>
<dbReference type="Pfam" id="PF02518">
    <property type="entry name" value="HATPase_c"/>
    <property type="match status" value="1"/>
</dbReference>
<dbReference type="STRING" id="926556.Echvi_4657"/>
<protein>
    <recommendedName>
        <fullName evidence="2">histidine kinase</fullName>
        <ecNumber evidence="2">2.7.13.3</ecNumber>
    </recommendedName>
</protein>
<evidence type="ECO:0000256" key="2">
    <source>
        <dbReference type="ARBA" id="ARBA00012438"/>
    </source>
</evidence>
<feature type="domain" description="Histidine kinase" evidence="9">
    <location>
        <begin position="359"/>
        <end position="575"/>
    </location>
</feature>
<dbReference type="InterPro" id="IPR036097">
    <property type="entry name" value="HisK_dim/P_sf"/>
</dbReference>
<evidence type="ECO:0000256" key="1">
    <source>
        <dbReference type="ARBA" id="ARBA00000085"/>
    </source>
</evidence>
<keyword evidence="8" id="KW-0472">Membrane</keyword>
<organism evidence="11 12">
    <name type="scientific">Echinicola vietnamensis (strain DSM 17526 / LMG 23754 / KMM 6221)</name>
    <dbReference type="NCBI Taxonomy" id="926556"/>
    <lineage>
        <taxon>Bacteria</taxon>
        <taxon>Pseudomonadati</taxon>
        <taxon>Bacteroidota</taxon>
        <taxon>Cytophagia</taxon>
        <taxon>Cytophagales</taxon>
        <taxon>Cyclobacteriaceae</taxon>
        <taxon>Echinicola</taxon>
    </lineage>
</organism>
<dbReference type="EMBL" id="CP003346">
    <property type="protein sequence ID" value="AGA80824.1"/>
    <property type="molecule type" value="Genomic_DNA"/>
</dbReference>
<dbReference type="CDD" id="cd16922">
    <property type="entry name" value="HATPase_EvgS-ArcB-TorS-like"/>
    <property type="match status" value="1"/>
</dbReference>
<dbReference type="AlphaFoldDB" id="L0G3K6"/>
<dbReference type="PROSITE" id="PS50109">
    <property type="entry name" value="HIS_KIN"/>
    <property type="match status" value="1"/>
</dbReference>
<dbReference type="PANTHER" id="PTHR43047">
    <property type="entry name" value="TWO-COMPONENT HISTIDINE PROTEIN KINASE"/>
    <property type="match status" value="1"/>
</dbReference>
<dbReference type="SUPFAM" id="SSF47226">
    <property type="entry name" value="Histidine-containing phosphotransfer domain, HPT domain"/>
    <property type="match status" value="1"/>
</dbReference>
<dbReference type="PANTHER" id="PTHR43047:SF64">
    <property type="entry name" value="HISTIDINE KINASE CONTAINING CHEY-HOMOLOGOUS RECEIVER DOMAIN AND PAS DOMAIN-RELATED"/>
    <property type="match status" value="1"/>
</dbReference>
<dbReference type="Gene3D" id="1.20.120.160">
    <property type="entry name" value="HPT domain"/>
    <property type="match status" value="1"/>
</dbReference>
<evidence type="ECO:0000313" key="11">
    <source>
        <dbReference type="EMBL" id="AGA80824.1"/>
    </source>
</evidence>
<dbReference type="RefSeq" id="WP_015268346.1">
    <property type="nucleotide sequence ID" value="NC_019904.1"/>
</dbReference>